<evidence type="ECO:0000256" key="4">
    <source>
        <dbReference type="ARBA" id="ARBA00023002"/>
    </source>
</evidence>
<evidence type="ECO:0000313" key="7">
    <source>
        <dbReference type="EMBL" id="MBF9069113.1"/>
    </source>
</evidence>
<dbReference type="InterPro" id="IPR036188">
    <property type="entry name" value="FAD/NAD-bd_sf"/>
</dbReference>
<dbReference type="RefSeq" id="WP_196194285.1">
    <property type="nucleotide sequence ID" value="NZ_JADPRT010000005.1"/>
</dbReference>
<evidence type="ECO:0000256" key="1">
    <source>
        <dbReference type="ARBA" id="ARBA00010790"/>
    </source>
</evidence>
<evidence type="ECO:0000259" key="6">
    <source>
        <dbReference type="Pfam" id="PF05199"/>
    </source>
</evidence>
<proteinExistence type="inferred from homology"/>
<protein>
    <submittedName>
        <fullName evidence="7">GMC family oxidoreductase</fullName>
    </submittedName>
</protein>
<dbReference type="GO" id="GO:0016614">
    <property type="term" value="F:oxidoreductase activity, acting on CH-OH group of donors"/>
    <property type="evidence" value="ECO:0007669"/>
    <property type="project" value="InterPro"/>
</dbReference>
<dbReference type="PANTHER" id="PTHR46056">
    <property type="entry name" value="LONG-CHAIN-ALCOHOL OXIDASE"/>
    <property type="match status" value="1"/>
</dbReference>
<accession>A0A931B778</accession>
<dbReference type="InterPro" id="IPR000172">
    <property type="entry name" value="GMC_OxRdtase_N"/>
</dbReference>
<dbReference type="EMBL" id="JADPRT010000005">
    <property type="protein sequence ID" value="MBF9069113.1"/>
    <property type="molecule type" value="Genomic_DNA"/>
</dbReference>
<dbReference type="PANTHER" id="PTHR46056:SF12">
    <property type="entry name" value="LONG-CHAIN-ALCOHOL OXIDASE"/>
    <property type="match status" value="1"/>
</dbReference>
<keyword evidence="4" id="KW-0560">Oxidoreductase</keyword>
<dbReference type="Pfam" id="PF00732">
    <property type="entry name" value="GMC_oxred_N"/>
    <property type="match status" value="1"/>
</dbReference>
<reference evidence="7" key="1">
    <citation type="submission" date="2020-11" db="EMBL/GenBank/DDBJ databases">
        <title>Isolation and identification of active actinomycetes.</title>
        <authorList>
            <person name="Yu B."/>
        </authorList>
    </citation>
    <scope>NUCLEOTIDE SEQUENCE</scope>
    <source>
        <strain evidence="7">NEAU-YB345</strain>
    </source>
</reference>
<dbReference type="GO" id="GO:0050660">
    <property type="term" value="F:flavin adenine dinucleotide binding"/>
    <property type="evidence" value="ECO:0007669"/>
    <property type="project" value="InterPro"/>
</dbReference>
<evidence type="ECO:0000313" key="8">
    <source>
        <dbReference type="Proteomes" id="UP000657385"/>
    </source>
</evidence>
<dbReference type="Proteomes" id="UP000657385">
    <property type="component" value="Unassembled WGS sequence"/>
</dbReference>
<organism evidence="7 8">
    <name type="scientific">Streptacidiphilus fuscans</name>
    <dbReference type="NCBI Taxonomy" id="2789292"/>
    <lineage>
        <taxon>Bacteria</taxon>
        <taxon>Bacillati</taxon>
        <taxon>Actinomycetota</taxon>
        <taxon>Actinomycetes</taxon>
        <taxon>Kitasatosporales</taxon>
        <taxon>Streptomycetaceae</taxon>
        <taxon>Streptacidiphilus</taxon>
    </lineage>
</organism>
<dbReference type="Pfam" id="PF05199">
    <property type="entry name" value="GMC_oxred_C"/>
    <property type="match status" value="1"/>
</dbReference>
<keyword evidence="8" id="KW-1185">Reference proteome</keyword>
<feature type="domain" description="Glucose-methanol-choline oxidoreductase N-terminal" evidence="5">
    <location>
        <begin position="81"/>
        <end position="289"/>
    </location>
</feature>
<dbReference type="PRINTS" id="PR00411">
    <property type="entry name" value="PNDRDTASEI"/>
</dbReference>
<dbReference type="AlphaFoldDB" id="A0A931B778"/>
<evidence type="ECO:0000256" key="3">
    <source>
        <dbReference type="ARBA" id="ARBA00022827"/>
    </source>
</evidence>
<keyword evidence="2" id="KW-0285">Flavoprotein</keyword>
<feature type="domain" description="Glucose-methanol-choline oxidoreductase C-terminal" evidence="6">
    <location>
        <begin position="397"/>
        <end position="514"/>
    </location>
</feature>
<dbReference type="InterPro" id="IPR007867">
    <property type="entry name" value="GMC_OxRtase_C"/>
</dbReference>
<evidence type="ECO:0000256" key="2">
    <source>
        <dbReference type="ARBA" id="ARBA00022630"/>
    </source>
</evidence>
<sequence>MADEQHYDVIVIGTGAGGGTIAHRLANSGKRILILERGGYLPRERDNWESTAVFVKGKYLAPESWYDRHGNEFQPEVNYYVGGNTKFYGAALFRLRPEDFGELRHHGGISPAWPIDYQDLEPYYTQAEHLYLVHGRHGEDPGEGPVSAQYAYPPVEHEPRIQQLSDDLEKQGLHPFHLPIGVNLTQDEHGRATHESVCIRCNRVDGFPCLVRGKADSQVICVEPALEHDNVRMVTGANVRRLETDPTGRVVTKVVAELDDGTTTGFSADIVVVACGAVNSAALLLRSANEWHPLGLANSSDVVGRHYMRHNNLALMAVSKEPNDTQFQKTLALNDWYLGADDWDYPLGGIQMLGKSDADQIRGEAPRWAGKASPDMPFEVLAHHAVDFWLCGEDLPQPDNRVTLDGDGNIHLALDEKNNIEALEHLQRKLQGMLGHLGMHPHHLMPHSLYLHKGMPIGATAHQAGTVRFGTDPTSSALDVNCKAHDLDNLYVVDTSFFPSIGAVNPSLTAIANALRVGDHITDRLR</sequence>
<keyword evidence="3" id="KW-0274">FAD</keyword>
<comment type="similarity">
    <text evidence="1">Belongs to the GMC oxidoreductase family.</text>
</comment>
<evidence type="ECO:0000259" key="5">
    <source>
        <dbReference type="Pfam" id="PF00732"/>
    </source>
</evidence>
<dbReference type="SUPFAM" id="SSF51905">
    <property type="entry name" value="FAD/NAD(P)-binding domain"/>
    <property type="match status" value="1"/>
</dbReference>
<dbReference type="Gene3D" id="3.50.50.60">
    <property type="entry name" value="FAD/NAD(P)-binding domain"/>
    <property type="match status" value="2"/>
</dbReference>
<name>A0A931B778_9ACTN</name>
<comment type="caution">
    <text evidence="7">The sequence shown here is derived from an EMBL/GenBank/DDBJ whole genome shotgun (WGS) entry which is preliminary data.</text>
</comment>
<gene>
    <name evidence="7" type="ORF">I2501_13900</name>
</gene>